<evidence type="ECO:0000259" key="13">
    <source>
        <dbReference type="Pfam" id="PF00347"/>
    </source>
</evidence>
<dbReference type="STRING" id="1209962.L0PFP9"/>
<keyword evidence="9" id="KW-0496">Mitochondrion</keyword>
<dbReference type="InterPro" id="IPR020040">
    <property type="entry name" value="Ribosomal_uL6_a/b-dom"/>
</dbReference>
<evidence type="ECO:0000256" key="9">
    <source>
        <dbReference type="ARBA" id="ARBA00023128"/>
    </source>
</evidence>
<evidence type="ECO:0000256" key="4">
    <source>
        <dbReference type="ARBA" id="ARBA00022660"/>
    </source>
</evidence>
<keyword evidence="6" id="KW-0999">Mitochondrion inner membrane</keyword>
<dbReference type="PROSITE" id="PS00525">
    <property type="entry name" value="RIBOSOMAL_L6_1"/>
    <property type="match status" value="1"/>
</dbReference>
<evidence type="ECO:0000256" key="12">
    <source>
        <dbReference type="SAM" id="Phobius"/>
    </source>
</evidence>
<feature type="domain" description="Large ribosomal subunit protein uL6 alpha-beta" evidence="13">
    <location>
        <begin position="247"/>
        <end position="306"/>
    </location>
</feature>
<dbReference type="InParanoid" id="L0PFP9"/>
<dbReference type="Gene3D" id="3.90.930.12">
    <property type="entry name" value="Ribosomal protein L6, alpha-beta domain"/>
    <property type="match status" value="2"/>
</dbReference>
<sequence>MRIHNFLCSNINSGQDMPPIGGFAPIQYKRNLPIRGPRSSILLISVAFISVYGFYKYIQGVYEKRELKRENVWSRIHLIPLLQVEADRDLYRRKQAMRQVENQIMENIPGWDSEQPIYNTKTKKNIFKNIQKVLFLHKFSTFSFQNSHIGSKPLYLTENTKLHVIAPTEHFKFKKVIVEGPKGTLSLLFPPYIKINNDSSSNKVVVSVEEPTIKKQRSMWGTARSLLSNMIIGALDIRHPLKMGGFLSLKIGFSVPIVLKIKEGVSATCPQPTQIILHGCDKAVVTQFAASIRKWRKPEPYKGKGIFINDETIVLKSVKTK</sequence>
<dbReference type="PRINTS" id="PR00059">
    <property type="entry name" value="RIBOSOMALL6"/>
</dbReference>
<name>L0PFP9_PNEJI</name>
<dbReference type="InterPro" id="IPR036789">
    <property type="entry name" value="Ribosomal_uL6-like_a/b-dom_sf"/>
</dbReference>
<evidence type="ECO:0000256" key="5">
    <source>
        <dbReference type="ARBA" id="ARBA00022692"/>
    </source>
</evidence>
<feature type="transmembrane region" description="Helical" evidence="12">
    <location>
        <begin position="40"/>
        <end position="58"/>
    </location>
</feature>
<dbReference type="GO" id="GO:0019843">
    <property type="term" value="F:rRNA binding"/>
    <property type="evidence" value="ECO:0007669"/>
    <property type="project" value="InterPro"/>
</dbReference>
<evidence type="ECO:0000256" key="8">
    <source>
        <dbReference type="ARBA" id="ARBA00022989"/>
    </source>
</evidence>
<dbReference type="GO" id="GO:0005743">
    <property type="term" value="C:mitochondrial inner membrane"/>
    <property type="evidence" value="ECO:0007669"/>
    <property type="project" value="UniProtKB-SubCell"/>
</dbReference>
<evidence type="ECO:0000256" key="7">
    <source>
        <dbReference type="ARBA" id="ARBA00022982"/>
    </source>
</evidence>
<dbReference type="InterPro" id="IPR009346">
    <property type="entry name" value="GRIM-19"/>
</dbReference>
<organism evidence="15">
    <name type="scientific">Pneumocystis jirovecii</name>
    <name type="common">Human pneumocystis pneumonia agent</name>
    <dbReference type="NCBI Taxonomy" id="42068"/>
    <lineage>
        <taxon>Eukaryota</taxon>
        <taxon>Fungi</taxon>
        <taxon>Dikarya</taxon>
        <taxon>Ascomycota</taxon>
        <taxon>Taphrinomycotina</taxon>
        <taxon>Pneumocystomycetes</taxon>
        <taxon>Pneumocystaceae</taxon>
        <taxon>Pneumocystis</taxon>
    </lineage>
</organism>
<keyword evidence="4" id="KW-0679">Respiratory chain</keyword>
<comment type="subcellular location">
    <subcellularLocation>
        <location evidence="1">Mitochondrion inner membrane</location>
        <topology evidence="1">Single-pass membrane protein</topology>
        <orientation evidence="1">Matrix side</orientation>
    </subcellularLocation>
</comment>
<dbReference type="Pfam" id="PF00347">
    <property type="entry name" value="Ribosomal_L6"/>
    <property type="match status" value="2"/>
</dbReference>
<gene>
    <name evidence="14" type="ORF">PNEJI1_001345</name>
</gene>
<dbReference type="GO" id="GO:0003735">
    <property type="term" value="F:structural constituent of ribosome"/>
    <property type="evidence" value="ECO:0007669"/>
    <property type="project" value="InterPro"/>
</dbReference>
<dbReference type="GO" id="GO:0045271">
    <property type="term" value="C:respiratory chain complex I"/>
    <property type="evidence" value="ECO:0007669"/>
    <property type="project" value="UniProtKB-ARBA"/>
</dbReference>
<evidence type="ECO:0000256" key="11">
    <source>
        <dbReference type="RuleBase" id="RU003869"/>
    </source>
</evidence>
<evidence type="ECO:0000256" key="2">
    <source>
        <dbReference type="ARBA" id="ARBA00007312"/>
    </source>
</evidence>
<keyword evidence="10 12" id="KW-0472">Membrane</keyword>
<dbReference type="Proteomes" id="UP000010422">
    <property type="component" value="Unassembled WGS sequence"/>
</dbReference>
<dbReference type="VEuPathDB" id="FungiDB:PNEJI1_001345"/>
<accession>L0PFP9</accession>
<comment type="similarity">
    <text evidence="2">Belongs to the complex I NDUFA13 subunit family.</text>
</comment>
<dbReference type="SUPFAM" id="SSF56053">
    <property type="entry name" value="Ribosomal protein L6"/>
    <property type="match status" value="2"/>
</dbReference>
<dbReference type="InterPro" id="IPR019906">
    <property type="entry name" value="Ribosomal_uL6_bac-type"/>
</dbReference>
<keyword evidence="8 12" id="KW-1133">Transmembrane helix</keyword>
<evidence type="ECO:0000256" key="1">
    <source>
        <dbReference type="ARBA" id="ARBA00004298"/>
    </source>
</evidence>
<dbReference type="PANTHER" id="PTHR12966">
    <property type="entry name" value="NADH DEHYDROGENASE UBIQUINONE 1 ALPHA SUBCOMPLEX SUBUNIT 13"/>
    <property type="match status" value="1"/>
</dbReference>
<evidence type="ECO:0000256" key="3">
    <source>
        <dbReference type="ARBA" id="ARBA00022448"/>
    </source>
</evidence>
<dbReference type="Pfam" id="PF06212">
    <property type="entry name" value="GRIM-19"/>
    <property type="match status" value="1"/>
</dbReference>
<proteinExistence type="inferred from homology"/>
<dbReference type="FunCoup" id="L0PFP9">
    <property type="interactions" value="165"/>
</dbReference>
<dbReference type="GO" id="GO:0006412">
    <property type="term" value="P:translation"/>
    <property type="evidence" value="ECO:0007669"/>
    <property type="project" value="InterPro"/>
</dbReference>
<evidence type="ECO:0000256" key="6">
    <source>
        <dbReference type="ARBA" id="ARBA00022792"/>
    </source>
</evidence>
<reference evidence="14 15" key="1">
    <citation type="journal article" date="2012" name="MBio">
        <title>De novo assembly of the Pneumocystis jirovecii genome from a single bronchoalveolar lavage fluid specimen from a patient.</title>
        <authorList>
            <person name="Cisse O.H."/>
            <person name="Pagni M."/>
            <person name="Hauser P.M."/>
        </authorList>
    </citation>
    <scope>NUCLEOTIDE SEQUENCE [LARGE SCALE GENOMIC DNA]</scope>
    <source>
        <strain evidence="14 15">SE8</strain>
    </source>
</reference>
<feature type="domain" description="Large ribosomal subunit protein uL6 alpha-beta" evidence="13">
    <location>
        <begin position="176"/>
        <end position="233"/>
    </location>
</feature>
<keyword evidence="11" id="KW-0689">Ribosomal protein</keyword>
<dbReference type="GO" id="GO:1990904">
    <property type="term" value="C:ribonucleoprotein complex"/>
    <property type="evidence" value="ECO:0007669"/>
    <property type="project" value="UniProtKB-KW"/>
</dbReference>
<keyword evidence="3" id="KW-0813">Transport</keyword>
<keyword evidence="5 12" id="KW-0812">Transmembrane</keyword>
<evidence type="ECO:0000313" key="15">
    <source>
        <dbReference type="Proteomes" id="UP000010422"/>
    </source>
</evidence>
<comment type="similarity">
    <text evidence="11">Belongs to the universal ribosomal protein uL6 family.</text>
</comment>
<dbReference type="InterPro" id="IPR002358">
    <property type="entry name" value="Ribosomal_uL6_CS"/>
</dbReference>
<evidence type="ECO:0000256" key="10">
    <source>
        <dbReference type="ARBA" id="ARBA00023136"/>
    </source>
</evidence>
<dbReference type="PANTHER" id="PTHR12966:SF0">
    <property type="entry name" value="NADH DEHYDROGENASE [UBIQUINONE] 1 ALPHA SUBCOMPLEX SUBUNIT 13"/>
    <property type="match status" value="1"/>
</dbReference>
<dbReference type="GO" id="GO:0005840">
    <property type="term" value="C:ribosome"/>
    <property type="evidence" value="ECO:0007669"/>
    <property type="project" value="UniProtKB-KW"/>
</dbReference>
<dbReference type="EMBL" id="CAKM01000252">
    <property type="protein sequence ID" value="CCJ30455.1"/>
    <property type="molecule type" value="Genomic_DNA"/>
</dbReference>
<keyword evidence="7" id="KW-0249">Electron transport</keyword>
<evidence type="ECO:0000313" key="14">
    <source>
        <dbReference type="EMBL" id="CCJ30455.1"/>
    </source>
</evidence>
<dbReference type="AlphaFoldDB" id="L0PFP9"/>
<protein>
    <recommendedName>
        <fullName evidence="13">Large ribosomal subunit protein uL6 alpha-beta domain-containing protein</fullName>
    </recommendedName>
</protein>
<comment type="caution">
    <text evidence="14">The sequence shown here is derived from an EMBL/GenBank/DDBJ whole genome shotgun (WGS) entry which is preliminary data.</text>
</comment>
<keyword evidence="11" id="KW-0687">Ribonucleoprotein</keyword>